<evidence type="ECO:0000313" key="15">
    <source>
        <dbReference type="Proteomes" id="UP000756346"/>
    </source>
</evidence>
<evidence type="ECO:0000256" key="7">
    <source>
        <dbReference type="ARBA" id="ARBA00022982"/>
    </source>
</evidence>
<feature type="transmembrane region" description="Helical" evidence="12">
    <location>
        <begin position="136"/>
        <end position="160"/>
    </location>
</feature>
<evidence type="ECO:0000256" key="10">
    <source>
        <dbReference type="ARBA" id="ARBA00023136"/>
    </source>
</evidence>
<keyword evidence="4" id="KW-0349">Heme</keyword>
<comment type="cofactor">
    <cofactor evidence="1">
        <name>heme b</name>
        <dbReference type="ChEBI" id="CHEBI:60344"/>
    </cofactor>
</comment>
<dbReference type="PANTHER" id="PTHR15422">
    <property type="entry name" value="OS05G0565100 PROTEIN"/>
    <property type="match status" value="1"/>
</dbReference>
<dbReference type="InterPro" id="IPR045150">
    <property type="entry name" value="CYB561D1/2"/>
</dbReference>
<protein>
    <submittedName>
        <fullName evidence="14">Eukaryotic cytochrome b561-domain-containing protein</fullName>
    </submittedName>
</protein>
<name>A0A9P9BJ57_9PEZI</name>
<dbReference type="EMBL" id="JAGTJQ010000012">
    <property type="protein sequence ID" value="KAH7016388.1"/>
    <property type="molecule type" value="Genomic_DNA"/>
</dbReference>
<evidence type="ECO:0000256" key="11">
    <source>
        <dbReference type="SAM" id="MobiDB-lite"/>
    </source>
</evidence>
<accession>A0A9P9BJ57</accession>
<feature type="transmembrane region" description="Helical" evidence="12">
    <location>
        <begin position="105"/>
        <end position="130"/>
    </location>
</feature>
<dbReference type="GO" id="GO:0046872">
    <property type="term" value="F:metal ion binding"/>
    <property type="evidence" value="ECO:0007669"/>
    <property type="project" value="UniProtKB-KW"/>
</dbReference>
<evidence type="ECO:0000256" key="1">
    <source>
        <dbReference type="ARBA" id="ARBA00001970"/>
    </source>
</evidence>
<dbReference type="AlphaFoldDB" id="A0A9P9BJ57"/>
<keyword evidence="5 12" id="KW-0812">Transmembrane</keyword>
<keyword evidence="10 12" id="KW-0472">Membrane</keyword>
<comment type="subcellular location">
    <subcellularLocation>
        <location evidence="2">Membrane</location>
        <topology evidence="2">Multi-pass membrane protein</topology>
    </subcellularLocation>
</comment>
<evidence type="ECO:0000313" key="14">
    <source>
        <dbReference type="EMBL" id="KAH7016388.1"/>
    </source>
</evidence>
<keyword evidence="7" id="KW-0249">Electron transport</keyword>
<reference evidence="14" key="1">
    <citation type="journal article" date="2021" name="Nat. Commun.">
        <title>Genetic determinants of endophytism in the Arabidopsis root mycobiome.</title>
        <authorList>
            <person name="Mesny F."/>
            <person name="Miyauchi S."/>
            <person name="Thiergart T."/>
            <person name="Pickel B."/>
            <person name="Atanasova L."/>
            <person name="Karlsson M."/>
            <person name="Huettel B."/>
            <person name="Barry K.W."/>
            <person name="Haridas S."/>
            <person name="Chen C."/>
            <person name="Bauer D."/>
            <person name="Andreopoulos W."/>
            <person name="Pangilinan J."/>
            <person name="LaButti K."/>
            <person name="Riley R."/>
            <person name="Lipzen A."/>
            <person name="Clum A."/>
            <person name="Drula E."/>
            <person name="Henrissat B."/>
            <person name="Kohler A."/>
            <person name="Grigoriev I.V."/>
            <person name="Martin F.M."/>
            <person name="Hacquard S."/>
        </authorList>
    </citation>
    <scope>NUCLEOTIDE SEQUENCE</scope>
    <source>
        <strain evidence="14">MPI-CAGE-CH-0230</strain>
    </source>
</reference>
<dbReference type="GO" id="GO:0016020">
    <property type="term" value="C:membrane"/>
    <property type="evidence" value="ECO:0007669"/>
    <property type="project" value="UniProtKB-SubCell"/>
</dbReference>
<evidence type="ECO:0000256" key="2">
    <source>
        <dbReference type="ARBA" id="ARBA00004141"/>
    </source>
</evidence>
<feature type="domain" description="Cytochrome b561" evidence="13">
    <location>
        <begin position="105"/>
        <end position="273"/>
    </location>
</feature>
<feature type="region of interest" description="Disordered" evidence="11">
    <location>
        <begin position="1"/>
        <end position="35"/>
    </location>
</feature>
<dbReference type="CDD" id="cd08761">
    <property type="entry name" value="Cyt_b561_CYB561D2_like"/>
    <property type="match status" value="1"/>
</dbReference>
<evidence type="ECO:0000256" key="3">
    <source>
        <dbReference type="ARBA" id="ARBA00022448"/>
    </source>
</evidence>
<dbReference type="GeneID" id="70186960"/>
<dbReference type="OrthoDB" id="432881at2759"/>
<organism evidence="14 15">
    <name type="scientific">Microdochium trichocladiopsis</name>
    <dbReference type="NCBI Taxonomy" id="1682393"/>
    <lineage>
        <taxon>Eukaryota</taxon>
        <taxon>Fungi</taxon>
        <taxon>Dikarya</taxon>
        <taxon>Ascomycota</taxon>
        <taxon>Pezizomycotina</taxon>
        <taxon>Sordariomycetes</taxon>
        <taxon>Xylariomycetidae</taxon>
        <taxon>Xylariales</taxon>
        <taxon>Microdochiaceae</taxon>
        <taxon>Microdochium</taxon>
    </lineage>
</organism>
<comment type="caution">
    <text evidence="14">The sequence shown here is derived from an EMBL/GenBank/DDBJ whole genome shotgun (WGS) entry which is preliminary data.</text>
</comment>
<gene>
    <name evidence="14" type="ORF">B0I36DRAFT_355188</name>
</gene>
<dbReference type="InterPro" id="IPR006593">
    <property type="entry name" value="Cyt_b561/ferric_Rdtase_TM"/>
</dbReference>
<evidence type="ECO:0000256" key="8">
    <source>
        <dbReference type="ARBA" id="ARBA00022989"/>
    </source>
</evidence>
<dbReference type="PROSITE" id="PS50939">
    <property type="entry name" value="CYTOCHROME_B561"/>
    <property type="match status" value="1"/>
</dbReference>
<evidence type="ECO:0000256" key="5">
    <source>
        <dbReference type="ARBA" id="ARBA00022692"/>
    </source>
</evidence>
<evidence type="ECO:0000256" key="4">
    <source>
        <dbReference type="ARBA" id="ARBA00022617"/>
    </source>
</evidence>
<feature type="transmembrane region" description="Helical" evidence="12">
    <location>
        <begin position="253"/>
        <end position="270"/>
    </location>
</feature>
<dbReference type="Proteomes" id="UP000756346">
    <property type="component" value="Unassembled WGS sequence"/>
</dbReference>
<dbReference type="Gene3D" id="1.20.120.1770">
    <property type="match status" value="1"/>
</dbReference>
<dbReference type="GO" id="GO:0140575">
    <property type="term" value="F:transmembrane monodehydroascorbate reductase activity"/>
    <property type="evidence" value="ECO:0007669"/>
    <property type="project" value="InterPro"/>
</dbReference>
<keyword evidence="9" id="KW-0408">Iron</keyword>
<keyword evidence="8 12" id="KW-1133">Transmembrane helix</keyword>
<evidence type="ECO:0000256" key="9">
    <source>
        <dbReference type="ARBA" id="ARBA00023004"/>
    </source>
</evidence>
<evidence type="ECO:0000259" key="13">
    <source>
        <dbReference type="PROSITE" id="PS50939"/>
    </source>
</evidence>
<evidence type="ECO:0000256" key="12">
    <source>
        <dbReference type="SAM" id="Phobius"/>
    </source>
</evidence>
<keyword evidence="15" id="KW-1185">Reference proteome</keyword>
<dbReference type="Pfam" id="PF03188">
    <property type="entry name" value="Cytochrom_B561"/>
    <property type="match status" value="1"/>
</dbReference>
<evidence type="ECO:0000256" key="6">
    <source>
        <dbReference type="ARBA" id="ARBA00022723"/>
    </source>
</evidence>
<proteinExistence type="predicted"/>
<sequence length="273" mass="29018">MASATGIPQQPPAGRGDEESEPLLGRPGDASQKPAASIAKNLILAPFPSPSTKGRGSASATEHQSGVRAYSYGISSLHEATPTCPSRHLQQCNRLPSARNTMAKLMYSSGTGVVAEAGGLLLVASVWAAVFLHPPYILFSVHPLAQSFGLLVLIQSILIVQPTVTAEQKKVGQKLHAGLNFLALASFIVGVGSIEYKKIRSNGAHFKSPHAYIGVVTSIWQILQYLVGFTMYGTPQVYGGEAKAKAIWKYHRISGYGLLLLYMAAVTSATKTD</sequence>
<dbReference type="RefSeq" id="XP_046006012.1">
    <property type="nucleotide sequence ID" value="XM_046157414.1"/>
</dbReference>
<keyword evidence="6" id="KW-0479">Metal-binding</keyword>
<feature type="transmembrane region" description="Helical" evidence="12">
    <location>
        <begin position="211"/>
        <end position="232"/>
    </location>
</feature>
<dbReference type="SMART" id="SM00665">
    <property type="entry name" value="B561"/>
    <property type="match status" value="1"/>
</dbReference>
<keyword evidence="3" id="KW-0813">Transport</keyword>
<dbReference type="PANTHER" id="PTHR15422:SF45">
    <property type="entry name" value="CYTOCHROME B561 DOMAIN-CONTAINING PROTEIN"/>
    <property type="match status" value="1"/>
</dbReference>
<feature type="transmembrane region" description="Helical" evidence="12">
    <location>
        <begin position="181"/>
        <end position="199"/>
    </location>
</feature>